<keyword evidence="1" id="KW-0479">Metal-binding</keyword>
<keyword evidence="2" id="KW-0378">Hydrolase</keyword>
<dbReference type="CDD" id="cd11593">
    <property type="entry name" value="Agmatinase-like_2"/>
    <property type="match status" value="1"/>
</dbReference>
<dbReference type="PRINTS" id="PR00116">
    <property type="entry name" value="ARGINASE"/>
</dbReference>
<accession>A0ABM7VLB2</accession>
<dbReference type="InterPro" id="IPR006035">
    <property type="entry name" value="Ureohydrolase"/>
</dbReference>
<dbReference type="RefSeq" id="WP_338398936.1">
    <property type="nucleotide sequence ID" value="NZ_AP025295.1"/>
</dbReference>
<gene>
    <name evidence="4" type="primary">speB</name>
    <name evidence="4" type="ORF">PEPS_40680</name>
</gene>
<keyword evidence="5" id="KW-1185">Reference proteome</keyword>
<evidence type="ECO:0000313" key="5">
    <source>
        <dbReference type="Proteomes" id="UP001354989"/>
    </source>
</evidence>
<organism evidence="4 5">
    <name type="scientific">Persicobacter psychrovividus</name>
    <dbReference type="NCBI Taxonomy" id="387638"/>
    <lineage>
        <taxon>Bacteria</taxon>
        <taxon>Pseudomonadati</taxon>
        <taxon>Bacteroidota</taxon>
        <taxon>Cytophagia</taxon>
        <taxon>Cytophagales</taxon>
        <taxon>Persicobacteraceae</taxon>
        <taxon>Persicobacter</taxon>
    </lineage>
</organism>
<sequence length="353" mass="38877">MSSEKFDINTFDPNGVGVQGRLFGMPFSVENAKLVVIPVAWDVTVSFREGTSKGPAAILEASPQLDFYQEDITDAWKLGIALAEFPEKLSALGADLRQKVNPYIEALEEGTTTVDAKENQAVLSEINKGSEKLNDWLYQQSSELLAARKLVATIGGDHSTPLGLIRALAEVHNDFGILHIDAHADLREAYEGFEFSHASIMHNVLQLEEVKSLVQVGIRDFCEDEVKLVEASDGRVVMFTDAQLKKGHFQGISWHQQVTEIVERLPQHVYISFDIDGLDPSLCPNTGTPVAGGLSFNEALYLLEQTVRSGRTIIGFDLSEVGDDPWDANVGARILYRLSNLMGVSQNQLSFNI</sequence>
<proteinExistence type="inferred from homology"/>
<comment type="similarity">
    <text evidence="3">Belongs to the arginase family.</text>
</comment>
<protein>
    <submittedName>
        <fullName evidence="4">Agmatinase</fullName>
    </submittedName>
</protein>
<dbReference type="SUPFAM" id="SSF52768">
    <property type="entry name" value="Arginase/deacetylase"/>
    <property type="match status" value="1"/>
</dbReference>
<evidence type="ECO:0000256" key="1">
    <source>
        <dbReference type="ARBA" id="ARBA00022723"/>
    </source>
</evidence>
<evidence type="ECO:0000313" key="4">
    <source>
        <dbReference type="EMBL" id="BDD01788.1"/>
    </source>
</evidence>
<evidence type="ECO:0000256" key="2">
    <source>
        <dbReference type="ARBA" id="ARBA00022801"/>
    </source>
</evidence>
<dbReference type="PIRSF" id="PIRSF036979">
    <property type="entry name" value="Arginase"/>
    <property type="match status" value="1"/>
</dbReference>
<dbReference type="PANTHER" id="PTHR11358">
    <property type="entry name" value="ARGINASE/AGMATINASE"/>
    <property type="match status" value="1"/>
</dbReference>
<dbReference type="Pfam" id="PF00491">
    <property type="entry name" value="Arginase"/>
    <property type="match status" value="1"/>
</dbReference>
<name>A0ABM7VLB2_9BACT</name>
<dbReference type="PROSITE" id="PS51409">
    <property type="entry name" value="ARGINASE_2"/>
    <property type="match status" value="1"/>
</dbReference>
<geneLocation type="plasmid" evidence="4 5">
    <name>pPP3</name>
</geneLocation>
<dbReference type="Proteomes" id="UP001354989">
    <property type="component" value="Plasmid pPP3"/>
</dbReference>
<dbReference type="PANTHER" id="PTHR11358:SF26">
    <property type="entry name" value="GUANIDINO ACID HYDROLASE, MITOCHONDRIAL"/>
    <property type="match status" value="1"/>
</dbReference>
<keyword evidence="4" id="KW-0614">Plasmid</keyword>
<evidence type="ECO:0000256" key="3">
    <source>
        <dbReference type="PROSITE-ProRule" id="PRU00742"/>
    </source>
</evidence>
<dbReference type="Gene3D" id="3.40.800.10">
    <property type="entry name" value="Ureohydrolase domain"/>
    <property type="match status" value="1"/>
</dbReference>
<reference evidence="4 5" key="1">
    <citation type="submission" date="2021-12" db="EMBL/GenBank/DDBJ databases">
        <title>Genome sequencing of bacteria with rrn-lacking chromosome and rrn-plasmid.</title>
        <authorList>
            <person name="Anda M."/>
            <person name="Iwasaki W."/>
        </authorList>
    </citation>
    <scope>NUCLEOTIDE SEQUENCE [LARGE SCALE GENOMIC DNA]</scope>
    <source>
        <strain evidence="4 5">NBRC 101262</strain>
        <plasmid evidence="4 5">pPP3</plasmid>
    </source>
</reference>
<dbReference type="EMBL" id="AP025295">
    <property type="protein sequence ID" value="BDD01788.1"/>
    <property type="molecule type" value="Genomic_DNA"/>
</dbReference>
<dbReference type="InterPro" id="IPR023696">
    <property type="entry name" value="Ureohydrolase_dom_sf"/>
</dbReference>